<dbReference type="AlphaFoldDB" id="A0A917L3S4"/>
<dbReference type="Gene3D" id="1.10.10.10">
    <property type="entry name" value="Winged helix-like DNA-binding domain superfamily/Winged helix DNA-binding domain"/>
    <property type="match status" value="1"/>
</dbReference>
<sequence length="271" mass="28403">MTRARRGPAARLPLAPAAATDAAQLLAGSQPLYATVATELAATILDGRRPVGTLLPTEQELCQSFGVSRSTVRQALRRLGELGLVAGAQGVGTRVIADQPRGQYVLAIQSVTDVMGYAARAKLDIRARAHVTADTALAERLGCEPGSRWVHVSGLRLPAEGWGAVISICDLYIAEEFADLAESEDLVATPAYRLIARRRGIAVEAVEQDIGAITLNAAQAQALGVAAGSPGLHIRRQFFAAAGKLIEATTNVHAAADHFVYTLRLGAPGEG</sequence>
<dbReference type="SMART" id="SM00866">
    <property type="entry name" value="UTRA"/>
    <property type="match status" value="1"/>
</dbReference>
<dbReference type="GO" id="GO:0003700">
    <property type="term" value="F:DNA-binding transcription factor activity"/>
    <property type="evidence" value="ECO:0007669"/>
    <property type="project" value="InterPro"/>
</dbReference>
<dbReference type="Pfam" id="PF00392">
    <property type="entry name" value="GntR"/>
    <property type="match status" value="1"/>
</dbReference>
<keyword evidence="1" id="KW-0805">Transcription regulation</keyword>
<dbReference type="RefSeq" id="WP_188973572.1">
    <property type="nucleotide sequence ID" value="NZ_BMKW01000026.1"/>
</dbReference>
<dbReference type="Proteomes" id="UP000661507">
    <property type="component" value="Unassembled WGS sequence"/>
</dbReference>
<evidence type="ECO:0000313" key="6">
    <source>
        <dbReference type="Proteomes" id="UP000661507"/>
    </source>
</evidence>
<keyword evidence="6" id="KW-1185">Reference proteome</keyword>
<keyword evidence="3" id="KW-0804">Transcription</keyword>
<dbReference type="InterPro" id="IPR000524">
    <property type="entry name" value="Tscrpt_reg_HTH_GntR"/>
</dbReference>
<dbReference type="SUPFAM" id="SSF46785">
    <property type="entry name" value="Winged helix' DNA-binding domain"/>
    <property type="match status" value="1"/>
</dbReference>
<dbReference type="SUPFAM" id="SSF64288">
    <property type="entry name" value="Chorismate lyase-like"/>
    <property type="match status" value="1"/>
</dbReference>
<evidence type="ECO:0000256" key="1">
    <source>
        <dbReference type="ARBA" id="ARBA00023015"/>
    </source>
</evidence>
<evidence type="ECO:0000256" key="3">
    <source>
        <dbReference type="ARBA" id="ARBA00023163"/>
    </source>
</evidence>
<dbReference type="Pfam" id="PF07702">
    <property type="entry name" value="UTRA"/>
    <property type="match status" value="1"/>
</dbReference>
<dbReference type="InterPro" id="IPR011663">
    <property type="entry name" value="UTRA"/>
</dbReference>
<keyword evidence="2" id="KW-0238">DNA-binding</keyword>
<dbReference type="PRINTS" id="PR00035">
    <property type="entry name" value="HTHGNTR"/>
</dbReference>
<dbReference type="InterPro" id="IPR028978">
    <property type="entry name" value="Chorismate_lyase_/UTRA_dom_sf"/>
</dbReference>
<reference evidence="5" key="2">
    <citation type="submission" date="2020-09" db="EMBL/GenBank/DDBJ databases">
        <authorList>
            <person name="Sun Q."/>
            <person name="Zhou Y."/>
        </authorList>
    </citation>
    <scope>NUCLEOTIDE SEQUENCE</scope>
    <source>
        <strain evidence="5">CGMCC 1.3617</strain>
    </source>
</reference>
<dbReference type="CDD" id="cd07377">
    <property type="entry name" value="WHTH_GntR"/>
    <property type="match status" value="1"/>
</dbReference>
<gene>
    <name evidence="5" type="ORF">GCM10011320_58540</name>
</gene>
<dbReference type="GO" id="GO:0003677">
    <property type="term" value="F:DNA binding"/>
    <property type="evidence" value="ECO:0007669"/>
    <property type="project" value="UniProtKB-KW"/>
</dbReference>
<dbReference type="PANTHER" id="PTHR44846:SF1">
    <property type="entry name" value="MANNOSYL-D-GLYCERATE TRANSPORT_METABOLISM SYSTEM REPRESSOR MNGR-RELATED"/>
    <property type="match status" value="1"/>
</dbReference>
<dbReference type="EMBL" id="BMKW01000026">
    <property type="protein sequence ID" value="GGJ43342.1"/>
    <property type="molecule type" value="Genomic_DNA"/>
</dbReference>
<dbReference type="InterPro" id="IPR036390">
    <property type="entry name" value="WH_DNA-bd_sf"/>
</dbReference>
<evidence type="ECO:0000256" key="2">
    <source>
        <dbReference type="ARBA" id="ARBA00023125"/>
    </source>
</evidence>
<name>A0A917L3S4_9PROT</name>
<comment type="caution">
    <text evidence="5">The sequence shown here is derived from an EMBL/GenBank/DDBJ whole genome shotgun (WGS) entry which is preliminary data.</text>
</comment>
<dbReference type="GO" id="GO:0045892">
    <property type="term" value="P:negative regulation of DNA-templated transcription"/>
    <property type="evidence" value="ECO:0007669"/>
    <property type="project" value="TreeGrafter"/>
</dbReference>
<dbReference type="PROSITE" id="PS50949">
    <property type="entry name" value="HTH_GNTR"/>
    <property type="match status" value="1"/>
</dbReference>
<evidence type="ECO:0000259" key="4">
    <source>
        <dbReference type="PROSITE" id="PS50949"/>
    </source>
</evidence>
<dbReference type="InterPro" id="IPR050679">
    <property type="entry name" value="Bact_HTH_transcr_reg"/>
</dbReference>
<organism evidence="5 6">
    <name type="scientific">Neoroseomonas lacus</name>
    <dbReference type="NCBI Taxonomy" id="287609"/>
    <lineage>
        <taxon>Bacteria</taxon>
        <taxon>Pseudomonadati</taxon>
        <taxon>Pseudomonadota</taxon>
        <taxon>Alphaproteobacteria</taxon>
        <taxon>Acetobacterales</taxon>
        <taxon>Acetobacteraceae</taxon>
        <taxon>Neoroseomonas</taxon>
    </lineage>
</organism>
<proteinExistence type="predicted"/>
<dbReference type="Gene3D" id="3.40.1410.10">
    <property type="entry name" value="Chorismate lyase-like"/>
    <property type="match status" value="1"/>
</dbReference>
<reference evidence="5" key="1">
    <citation type="journal article" date="2014" name="Int. J. Syst. Evol. Microbiol.">
        <title>Complete genome sequence of Corynebacterium casei LMG S-19264T (=DSM 44701T), isolated from a smear-ripened cheese.</title>
        <authorList>
            <consortium name="US DOE Joint Genome Institute (JGI-PGF)"/>
            <person name="Walter F."/>
            <person name="Albersmeier A."/>
            <person name="Kalinowski J."/>
            <person name="Ruckert C."/>
        </authorList>
    </citation>
    <scope>NUCLEOTIDE SEQUENCE</scope>
    <source>
        <strain evidence="5">CGMCC 1.3617</strain>
    </source>
</reference>
<accession>A0A917L3S4</accession>
<protein>
    <recommendedName>
        <fullName evidence="4">HTH gntR-type domain-containing protein</fullName>
    </recommendedName>
</protein>
<dbReference type="InterPro" id="IPR036388">
    <property type="entry name" value="WH-like_DNA-bd_sf"/>
</dbReference>
<dbReference type="SMART" id="SM00345">
    <property type="entry name" value="HTH_GNTR"/>
    <property type="match status" value="1"/>
</dbReference>
<dbReference type="PANTHER" id="PTHR44846">
    <property type="entry name" value="MANNOSYL-D-GLYCERATE TRANSPORT/METABOLISM SYSTEM REPRESSOR MNGR-RELATED"/>
    <property type="match status" value="1"/>
</dbReference>
<evidence type="ECO:0000313" key="5">
    <source>
        <dbReference type="EMBL" id="GGJ43342.1"/>
    </source>
</evidence>
<feature type="domain" description="HTH gntR-type" evidence="4">
    <location>
        <begin position="30"/>
        <end position="98"/>
    </location>
</feature>